<keyword evidence="2" id="KW-1185">Reference proteome</keyword>
<dbReference type="Gene3D" id="3.30.460.10">
    <property type="entry name" value="Beta Polymerase, domain 2"/>
    <property type="match status" value="1"/>
</dbReference>
<dbReference type="InterPro" id="IPR043519">
    <property type="entry name" value="NT_sf"/>
</dbReference>
<dbReference type="EMBL" id="CP023994">
    <property type="protein sequence ID" value="AWR20724.1"/>
    <property type="molecule type" value="Genomic_DNA"/>
</dbReference>
<name>A0A2Z3RX44_9MICO</name>
<evidence type="ECO:0000313" key="1">
    <source>
        <dbReference type="EMBL" id="AWR20724.1"/>
    </source>
</evidence>
<reference evidence="1 2" key="1">
    <citation type="submission" date="2017-10" db="EMBL/GenBank/DDBJ databases">
        <title>Genome of an Actinobacterium that displays light-enhanced growth.</title>
        <authorList>
            <person name="Maresca J.A."/>
            <person name="Hempel P."/>
            <person name="Shevchenko O."/>
            <person name="Miller K.J."/>
            <person name="Hahn M.W."/>
        </authorList>
    </citation>
    <scope>NUCLEOTIDE SEQUENCE [LARGE SCALE GENOMIC DNA]</scope>
    <source>
        <strain evidence="1 2">MWH-Mo1</strain>
    </source>
</reference>
<organism evidence="1 2">
    <name type="scientific">Aurantimicrobium photophilum</name>
    <dbReference type="NCBI Taxonomy" id="1987356"/>
    <lineage>
        <taxon>Bacteria</taxon>
        <taxon>Bacillati</taxon>
        <taxon>Actinomycetota</taxon>
        <taxon>Actinomycetes</taxon>
        <taxon>Micrococcales</taxon>
        <taxon>Microbacteriaceae</taxon>
        <taxon>Aurantimicrobium</taxon>
    </lineage>
</organism>
<accession>A0A2Z3RX44</accession>
<dbReference type="OrthoDB" id="9803128at2"/>
<dbReference type="Proteomes" id="UP000246894">
    <property type="component" value="Chromosome"/>
</dbReference>
<evidence type="ECO:0000313" key="2">
    <source>
        <dbReference type="Proteomes" id="UP000246894"/>
    </source>
</evidence>
<dbReference type="KEGG" id="aum:AURMO_00101"/>
<dbReference type="AlphaFoldDB" id="A0A2Z3RX44"/>
<sequence length="161" mass="17641">MWYSNPDVIVSVADARENFSKILKTFRADPNALPVVLGAHRKPEAVIVPYKEYMAGRKVLLGGVGNVSMEALGEMSDVLHKLAAMNNIDELAIFGPALTDSLGEDDALDMLVGPNPSATYFDLVQFATEMELVLRRFVNVVNRDGLHPIADAHTLEEAVYI</sequence>
<protein>
    <submittedName>
        <fullName evidence="1">PhdYefM</fullName>
    </submittedName>
</protein>
<proteinExistence type="predicted"/>
<dbReference type="RefSeq" id="WP_110232650.1">
    <property type="nucleotide sequence ID" value="NZ_CP023994.1"/>
</dbReference>
<gene>
    <name evidence="1" type="ORF">AURMO_00101</name>
</gene>